<evidence type="ECO:0000256" key="4">
    <source>
        <dbReference type="ARBA" id="ARBA00022989"/>
    </source>
</evidence>
<evidence type="ECO:0000256" key="1">
    <source>
        <dbReference type="ARBA" id="ARBA00004141"/>
    </source>
</evidence>
<reference evidence="9" key="1">
    <citation type="submission" date="2021-02" db="EMBL/GenBank/DDBJ databases">
        <authorList>
            <person name="Nowell W R."/>
        </authorList>
    </citation>
    <scope>NUCLEOTIDE SEQUENCE</scope>
</reference>
<dbReference type="InterPro" id="IPR005828">
    <property type="entry name" value="MFS_sugar_transport-like"/>
</dbReference>
<dbReference type="InterPro" id="IPR020846">
    <property type="entry name" value="MFS_dom"/>
</dbReference>
<dbReference type="PROSITE" id="PS51257">
    <property type="entry name" value="PROKAR_LIPOPROTEIN"/>
    <property type="match status" value="1"/>
</dbReference>
<evidence type="ECO:0000259" key="7">
    <source>
        <dbReference type="PROSITE" id="PS50850"/>
    </source>
</evidence>
<keyword evidence="2" id="KW-0813">Transport</keyword>
<dbReference type="PROSITE" id="PS00217">
    <property type="entry name" value="SUGAR_TRANSPORT_2"/>
    <property type="match status" value="1"/>
</dbReference>
<evidence type="ECO:0000313" key="9">
    <source>
        <dbReference type="EMBL" id="CAF3837367.1"/>
    </source>
</evidence>
<feature type="transmembrane region" description="Helical" evidence="6">
    <location>
        <begin position="12"/>
        <end position="32"/>
    </location>
</feature>
<feature type="transmembrane region" description="Helical" evidence="6">
    <location>
        <begin position="312"/>
        <end position="333"/>
    </location>
</feature>
<dbReference type="InterPro" id="IPR005829">
    <property type="entry name" value="Sugar_transporter_CS"/>
</dbReference>
<dbReference type="PANTHER" id="PTHR23503:SF8">
    <property type="entry name" value="FACILITATED GLUCOSE TRANSPORTER PROTEIN 1"/>
    <property type="match status" value="1"/>
</dbReference>
<name>A0A8S2K3Q2_9BILA</name>
<dbReference type="Proteomes" id="UP000677228">
    <property type="component" value="Unassembled WGS sequence"/>
</dbReference>
<feature type="transmembrane region" description="Helical" evidence="6">
    <location>
        <begin position="66"/>
        <end position="87"/>
    </location>
</feature>
<dbReference type="GO" id="GO:0016020">
    <property type="term" value="C:membrane"/>
    <property type="evidence" value="ECO:0007669"/>
    <property type="project" value="UniProtKB-SubCell"/>
</dbReference>
<organism evidence="9 10">
    <name type="scientific">Didymodactylos carnosus</name>
    <dbReference type="NCBI Taxonomy" id="1234261"/>
    <lineage>
        <taxon>Eukaryota</taxon>
        <taxon>Metazoa</taxon>
        <taxon>Spiralia</taxon>
        <taxon>Gnathifera</taxon>
        <taxon>Rotifera</taxon>
        <taxon>Eurotatoria</taxon>
        <taxon>Bdelloidea</taxon>
        <taxon>Philodinida</taxon>
        <taxon>Philodinidae</taxon>
        <taxon>Didymodactylos</taxon>
    </lineage>
</organism>
<evidence type="ECO:0000313" key="10">
    <source>
        <dbReference type="Proteomes" id="UP000682733"/>
    </source>
</evidence>
<sequence length="437" mass="48335">METASKEKIYTRALLVTAISAASGMLSCGWNSGCINSAEKPLKKFISDVYFERRGHQPLSSHSVTILWSIVVSIFPFGGIFGGYFAGRLSNKFGRKSGLLLTNLIGISAAVLMSISKFISSPECLILGRLVVGIECGLYTGLCSMYLAEISPKKIRGRIGTLTSFISFTGLLLGELFSTPILFGTDQLWPFIMLTAIFPAAIQFTMLSLFCSESPRYLLIIRNQESQAKTVVMKLRQKFDVNDEIDEMKQEAENLSSQKIVNIKELIINPIYRLSLSVAVVVHLSMRWCGINGIMYYSTPLFEKANIGEKSSYATTGVGVILVIMTGVSGYLMDKAGRRTLHLLGLSGMCVCRARPAATSIAIVVNWLSNFTVGLVFPFLNDNISAYSFVPFAVITLLTIIFLYKYLPETKKRTFEEITIMLRSHKKTVNKNNESVA</sequence>
<gene>
    <name evidence="8" type="ORF">OVA965_LOCUS18001</name>
    <name evidence="9" type="ORF">TMI583_LOCUS18014</name>
</gene>
<feature type="transmembrane region" description="Helical" evidence="6">
    <location>
        <begin position="189"/>
        <end position="212"/>
    </location>
</feature>
<dbReference type="Proteomes" id="UP000682733">
    <property type="component" value="Unassembled WGS sequence"/>
</dbReference>
<dbReference type="Gene3D" id="1.20.1250.20">
    <property type="entry name" value="MFS general substrate transporter like domains"/>
    <property type="match status" value="2"/>
</dbReference>
<dbReference type="GO" id="GO:0015149">
    <property type="term" value="F:hexose transmembrane transporter activity"/>
    <property type="evidence" value="ECO:0007669"/>
    <property type="project" value="TreeGrafter"/>
</dbReference>
<accession>A0A8S2K3Q2</accession>
<evidence type="ECO:0000313" key="8">
    <source>
        <dbReference type="EMBL" id="CAF1073338.1"/>
    </source>
</evidence>
<dbReference type="PANTHER" id="PTHR23503">
    <property type="entry name" value="SOLUTE CARRIER FAMILY 2"/>
    <property type="match status" value="1"/>
</dbReference>
<dbReference type="Pfam" id="PF00083">
    <property type="entry name" value="Sugar_tr"/>
    <property type="match status" value="2"/>
</dbReference>
<feature type="transmembrane region" description="Helical" evidence="6">
    <location>
        <begin position="126"/>
        <end position="147"/>
    </location>
</feature>
<keyword evidence="3 6" id="KW-0812">Transmembrane</keyword>
<dbReference type="EMBL" id="CAJNOK010008810">
    <property type="protein sequence ID" value="CAF1073338.1"/>
    <property type="molecule type" value="Genomic_DNA"/>
</dbReference>
<feature type="transmembrane region" description="Helical" evidence="6">
    <location>
        <begin position="274"/>
        <end position="297"/>
    </location>
</feature>
<dbReference type="PROSITE" id="PS50850">
    <property type="entry name" value="MFS"/>
    <property type="match status" value="1"/>
</dbReference>
<comment type="caution">
    <text evidence="9">The sequence shown here is derived from an EMBL/GenBank/DDBJ whole genome shotgun (WGS) entry which is preliminary data.</text>
</comment>
<dbReference type="InterPro" id="IPR036259">
    <property type="entry name" value="MFS_trans_sf"/>
</dbReference>
<evidence type="ECO:0000256" key="6">
    <source>
        <dbReference type="SAM" id="Phobius"/>
    </source>
</evidence>
<dbReference type="PROSITE" id="PS00216">
    <property type="entry name" value="SUGAR_TRANSPORT_1"/>
    <property type="match status" value="1"/>
</dbReference>
<dbReference type="EMBL" id="CAJOBA010008827">
    <property type="protein sequence ID" value="CAF3837367.1"/>
    <property type="molecule type" value="Genomic_DNA"/>
</dbReference>
<dbReference type="InterPro" id="IPR045263">
    <property type="entry name" value="GLUT"/>
</dbReference>
<comment type="subcellular location">
    <subcellularLocation>
        <location evidence="1">Membrane</location>
        <topology evidence="1">Multi-pass membrane protein</topology>
    </subcellularLocation>
</comment>
<evidence type="ECO:0000256" key="3">
    <source>
        <dbReference type="ARBA" id="ARBA00022692"/>
    </source>
</evidence>
<evidence type="ECO:0000256" key="5">
    <source>
        <dbReference type="ARBA" id="ARBA00023136"/>
    </source>
</evidence>
<protein>
    <recommendedName>
        <fullName evidence="7">Major facilitator superfamily (MFS) profile domain-containing protein</fullName>
    </recommendedName>
</protein>
<keyword evidence="5 6" id="KW-0472">Membrane</keyword>
<dbReference type="AlphaFoldDB" id="A0A8S2K3Q2"/>
<evidence type="ECO:0000256" key="2">
    <source>
        <dbReference type="ARBA" id="ARBA00022448"/>
    </source>
</evidence>
<feature type="transmembrane region" description="Helical" evidence="6">
    <location>
        <begin position="159"/>
        <end position="183"/>
    </location>
</feature>
<feature type="domain" description="Major facilitator superfamily (MFS) profile" evidence="7">
    <location>
        <begin position="17"/>
        <end position="437"/>
    </location>
</feature>
<dbReference type="SUPFAM" id="SSF103473">
    <property type="entry name" value="MFS general substrate transporter"/>
    <property type="match status" value="1"/>
</dbReference>
<proteinExistence type="predicted"/>
<feature type="transmembrane region" description="Helical" evidence="6">
    <location>
        <begin position="354"/>
        <end position="380"/>
    </location>
</feature>
<keyword evidence="4 6" id="KW-1133">Transmembrane helix</keyword>
<feature type="transmembrane region" description="Helical" evidence="6">
    <location>
        <begin position="386"/>
        <end position="404"/>
    </location>
</feature>
<feature type="transmembrane region" description="Helical" evidence="6">
    <location>
        <begin position="99"/>
        <end position="120"/>
    </location>
</feature>